<protein>
    <recommendedName>
        <fullName evidence="1">ATP-dependent DNA helicase</fullName>
        <ecNumber evidence="1">5.6.2.3</ecNumber>
    </recommendedName>
</protein>
<evidence type="ECO:0000259" key="3">
    <source>
        <dbReference type="Pfam" id="PF21530"/>
    </source>
</evidence>
<dbReference type="Pfam" id="PF21530">
    <property type="entry name" value="Pif1_2B_dom"/>
    <property type="match status" value="1"/>
</dbReference>
<comment type="similarity">
    <text evidence="1">Belongs to the helicase family.</text>
</comment>
<reference evidence="4" key="1">
    <citation type="journal article" date="2019" name="Sci. Rep.">
        <title>Draft genome of Tanacetum cinerariifolium, the natural source of mosquito coil.</title>
        <authorList>
            <person name="Yamashiro T."/>
            <person name="Shiraishi A."/>
            <person name="Satake H."/>
            <person name="Nakayama K."/>
        </authorList>
    </citation>
    <scope>NUCLEOTIDE SEQUENCE</scope>
</reference>
<sequence length="1201" mass="137257">MDFTICVALSKTTPSVFLVFRRNERSSDSGVCGSSSPFVSSVSGPCKPLLSGGYRSPTSNCSVGGNVVLDFGNFEVRLESCESFFGVNHLEGSPHCAGNELCRTDAHKSTPSNVRWGQRKLRRILICIERCVLDVIHNKKQKRTRSSSVGSGHHEVADGVNHGGVTGSYIDIGDYEWVCEYCCATFWYGERVKRDSNFLRPYYHRGCGGRKVVCKWRHEPPADIKEVFKNKVFQENIRAYNQMFAMTSFGACIDNYVNRRRGPYVFKISGQIYHWIGFLCPKLGNPPRLRRNDIRREYLSGVHDAISRGDREGSQVGGHILPRTFTGGPRYMYSHYPDAFVICRVLVLYTIEFQKHGLPHCHTLVWVDLKDKIQNAFEVDQYISTELPDLATDPEGYRVVSEMMDHGPCGLLHYDAVCMKKGKYGKNFLKKFIAHTFFVADGYNRQLCLAFHDHINVEYYGWSMLIKYLFKYILKGTDKIAAKIIRQVGDPPADTNNGSIQIDEIQNYIDGRLICPHEACWRILKDHQPLTLIVNDEEKMKMTLIEWLEYNKFNGDDLHLTYIDFTKEFVWYSDTKSWRRRQRRNLGLIGRLANVHPTSGELFFLRMLLCHQKGCKTFDAIRTVNKRLYLMFRAAYEALGLLGDDKELWKSFWQRMSNDVPRTVSNSLHIQDLYMNDPELEGSVLYEVEDAHKQYAFRRKTVLVFASSGIASLLLPAGHTAHSRFKLPLDLTDQSLCNIKKNTNAASLLAETSLIIWDESLMNDRRCFEALEKTLRDALEKTLRDTLDAPEKLFSGKPIVLGGDFQQTLSVKKGASKPEIVFASIAASELWPHFKVCKLTENMCLLQIGLNKYEKTRAANFASWLLELGDGKTVTVKENSDDDSSWITVPEEFCIPDDNNGLKNLIGFIYDEITLQHPTAANLQQKAIVCPKNTTADEINETVLEMLHGKIMVYTSLDEAIPVGSDRGEVKLLYPHEYLNTLEFSGFPSHRLELKVGAPIMLLQNMNLQGGMCNGTRMIIKKLSSRLIEANVITRNKVGERIYIPRIVLTTKEPHMSFTFKRKQFLVKLGNMTVNCILNLKPRAKKLLEAKVYRKWTNRSPPKTAPTDYCCILIDRERKNKNNMLFNKVLLKHQAPILPDQWTKWLQKLTEKSLKKMEQPVIFAISSCKANIYEGIQLSGTPATHYYFNPKILGLEELQEQ</sequence>
<gene>
    <name evidence="4" type="ORF">Tci_057339</name>
</gene>
<keyword evidence="1 4" id="KW-0347">Helicase</keyword>
<dbReference type="GO" id="GO:0005524">
    <property type="term" value="F:ATP binding"/>
    <property type="evidence" value="ECO:0007669"/>
    <property type="project" value="UniProtKB-KW"/>
</dbReference>
<keyword evidence="1" id="KW-0378">Hydrolase</keyword>
<dbReference type="Gene3D" id="3.40.50.300">
    <property type="entry name" value="P-loop containing nucleotide triphosphate hydrolases"/>
    <property type="match status" value="1"/>
</dbReference>
<dbReference type="GO" id="GO:0006281">
    <property type="term" value="P:DNA repair"/>
    <property type="evidence" value="ECO:0007669"/>
    <property type="project" value="UniProtKB-KW"/>
</dbReference>
<keyword evidence="1" id="KW-0067">ATP-binding</keyword>
<dbReference type="GO" id="GO:0006310">
    <property type="term" value="P:DNA recombination"/>
    <property type="evidence" value="ECO:0007669"/>
    <property type="project" value="UniProtKB-KW"/>
</dbReference>
<dbReference type="EMBL" id="BKCJ010009093">
    <property type="protein sequence ID" value="GEU85361.1"/>
    <property type="molecule type" value="Genomic_DNA"/>
</dbReference>
<dbReference type="EC" id="5.6.2.3" evidence="1"/>
<dbReference type="GO" id="GO:0000723">
    <property type="term" value="P:telomere maintenance"/>
    <property type="evidence" value="ECO:0007669"/>
    <property type="project" value="InterPro"/>
</dbReference>
<dbReference type="GO" id="GO:0043139">
    <property type="term" value="F:5'-3' DNA helicase activity"/>
    <property type="evidence" value="ECO:0007669"/>
    <property type="project" value="UniProtKB-EC"/>
</dbReference>
<dbReference type="GO" id="GO:0016787">
    <property type="term" value="F:hydrolase activity"/>
    <property type="evidence" value="ECO:0007669"/>
    <property type="project" value="UniProtKB-KW"/>
</dbReference>
<dbReference type="InterPro" id="IPR049163">
    <property type="entry name" value="Pif1-like_2B_dom"/>
</dbReference>
<keyword evidence="1" id="KW-0547">Nucleotide-binding</keyword>
<comment type="caution">
    <text evidence="4">The sequence shown here is derived from an EMBL/GenBank/DDBJ whole genome shotgun (WGS) entry which is preliminary data.</text>
</comment>
<evidence type="ECO:0000313" key="4">
    <source>
        <dbReference type="EMBL" id="GEU85361.1"/>
    </source>
</evidence>
<evidence type="ECO:0000256" key="1">
    <source>
        <dbReference type="RuleBase" id="RU363044"/>
    </source>
</evidence>
<dbReference type="PANTHER" id="PTHR10492:SF96">
    <property type="entry name" value="ATP-DEPENDENT DNA HELICASE"/>
    <property type="match status" value="1"/>
</dbReference>
<dbReference type="SUPFAM" id="SSF52540">
    <property type="entry name" value="P-loop containing nucleoside triphosphate hydrolases"/>
    <property type="match status" value="1"/>
</dbReference>
<feature type="domain" description="DNA helicase Pif1-like DEAD-box helicase" evidence="2">
    <location>
        <begin position="698"/>
        <end position="877"/>
    </location>
</feature>
<comment type="catalytic activity">
    <reaction evidence="1">
        <text>ATP + H2O = ADP + phosphate + H(+)</text>
        <dbReference type="Rhea" id="RHEA:13065"/>
        <dbReference type="ChEBI" id="CHEBI:15377"/>
        <dbReference type="ChEBI" id="CHEBI:15378"/>
        <dbReference type="ChEBI" id="CHEBI:30616"/>
        <dbReference type="ChEBI" id="CHEBI:43474"/>
        <dbReference type="ChEBI" id="CHEBI:456216"/>
        <dbReference type="EC" id="5.6.2.3"/>
    </reaction>
</comment>
<proteinExistence type="inferred from homology"/>
<accession>A0A6L2NGG2</accession>
<comment type="cofactor">
    <cofactor evidence="1">
        <name>Mg(2+)</name>
        <dbReference type="ChEBI" id="CHEBI:18420"/>
    </cofactor>
</comment>
<dbReference type="AlphaFoldDB" id="A0A6L2NGG2"/>
<keyword evidence="1" id="KW-0227">DNA damage</keyword>
<organism evidence="4">
    <name type="scientific">Tanacetum cinerariifolium</name>
    <name type="common">Dalmatian daisy</name>
    <name type="synonym">Chrysanthemum cinerariifolium</name>
    <dbReference type="NCBI Taxonomy" id="118510"/>
    <lineage>
        <taxon>Eukaryota</taxon>
        <taxon>Viridiplantae</taxon>
        <taxon>Streptophyta</taxon>
        <taxon>Embryophyta</taxon>
        <taxon>Tracheophyta</taxon>
        <taxon>Spermatophyta</taxon>
        <taxon>Magnoliopsida</taxon>
        <taxon>eudicotyledons</taxon>
        <taxon>Gunneridae</taxon>
        <taxon>Pentapetalae</taxon>
        <taxon>asterids</taxon>
        <taxon>campanulids</taxon>
        <taxon>Asterales</taxon>
        <taxon>Asteraceae</taxon>
        <taxon>Asteroideae</taxon>
        <taxon>Anthemideae</taxon>
        <taxon>Anthemidinae</taxon>
        <taxon>Tanacetum</taxon>
    </lineage>
</organism>
<keyword evidence="1" id="KW-0234">DNA repair</keyword>
<evidence type="ECO:0000259" key="2">
    <source>
        <dbReference type="Pfam" id="PF05970"/>
    </source>
</evidence>
<name>A0A6L2NGG2_TANCI</name>
<keyword evidence="1" id="KW-0233">DNA recombination</keyword>
<dbReference type="InterPro" id="IPR027417">
    <property type="entry name" value="P-loop_NTPase"/>
</dbReference>
<feature type="domain" description="DNA helicase Pif1-like 2B" evidence="3">
    <location>
        <begin position="977"/>
        <end position="1023"/>
    </location>
</feature>
<dbReference type="Pfam" id="PF05970">
    <property type="entry name" value="PIF1"/>
    <property type="match status" value="1"/>
</dbReference>
<dbReference type="InterPro" id="IPR010285">
    <property type="entry name" value="DNA_helicase_pif1-like_DEAD"/>
</dbReference>
<dbReference type="PANTHER" id="PTHR10492">
    <property type="match status" value="1"/>
</dbReference>